<keyword evidence="5" id="KW-1185">Reference proteome</keyword>
<reference evidence="4 5" key="2">
    <citation type="submission" date="2015-05" db="EMBL/GenBank/DDBJ databases">
        <authorList>
            <person name="Morales-Cruz A."/>
            <person name="Amrine K.C."/>
            <person name="Cantu D."/>
        </authorList>
    </citation>
    <scope>NUCLEOTIDE SEQUENCE [LARGE SCALE GENOMIC DNA]</scope>
    <source>
        <strain evidence="4">UCRPC4</strain>
    </source>
</reference>
<dbReference type="InterPro" id="IPR010326">
    <property type="entry name" value="EXOC3/Sec6"/>
</dbReference>
<keyword evidence="3" id="KW-0268">Exocytosis</keyword>
<dbReference type="Proteomes" id="UP000053317">
    <property type="component" value="Unassembled WGS sequence"/>
</dbReference>
<dbReference type="PANTHER" id="PTHR21292">
    <property type="entry name" value="EXOCYST COMPLEX COMPONENT SEC6-RELATED"/>
    <property type="match status" value="1"/>
</dbReference>
<comment type="caution">
    <text evidence="4">The sequence shown here is derived from an EMBL/GenBank/DDBJ whole genome shotgun (WGS) entry which is preliminary data.</text>
</comment>
<evidence type="ECO:0000256" key="3">
    <source>
        <dbReference type="ARBA" id="ARBA00022483"/>
    </source>
</evidence>
<evidence type="ECO:0000256" key="1">
    <source>
        <dbReference type="ARBA" id="ARBA00009447"/>
    </source>
</evidence>
<dbReference type="FunFam" id="1.10.357.50:FF:000006">
    <property type="entry name" value="Exocyst complex component sec6"/>
    <property type="match status" value="1"/>
</dbReference>
<dbReference type="GO" id="GO:0006887">
    <property type="term" value="P:exocytosis"/>
    <property type="evidence" value="ECO:0007669"/>
    <property type="project" value="UniProtKB-KW"/>
</dbReference>
<dbReference type="InterPro" id="IPR042532">
    <property type="entry name" value="EXOC3/Sec6_C"/>
</dbReference>
<dbReference type="Pfam" id="PF06046">
    <property type="entry name" value="Sec6"/>
    <property type="match status" value="1"/>
</dbReference>
<dbReference type="GO" id="GO:0051601">
    <property type="term" value="P:exocyst localization"/>
    <property type="evidence" value="ECO:0007669"/>
    <property type="project" value="TreeGrafter"/>
</dbReference>
<protein>
    <submittedName>
        <fullName evidence="4">Putative exocyst complex component sec6</fullName>
    </submittedName>
</protein>
<dbReference type="GO" id="GO:0000145">
    <property type="term" value="C:exocyst"/>
    <property type="evidence" value="ECO:0007669"/>
    <property type="project" value="InterPro"/>
</dbReference>
<dbReference type="GO" id="GO:0000149">
    <property type="term" value="F:SNARE binding"/>
    <property type="evidence" value="ECO:0007669"/>
    <property type="project" value="TreeGrafter"/>
</dbReference>
<dbReference type="OrthoDB" id="190098at2759"/>
<evidence type="ECO:0000313" key="5">
    <source>
        <dbReference type="Proteomes" id="UP000053317"/>
    </source>
</evidence>
<dbReference type="Gene3D" id="1.10.357.50">
    <property type="match status" value="1"/>
</dbReference>
<comment type="similarity">
    <text evidence="1">Belongs to the SEC6 family.</text>
</comment>
<sequence length="766" mass="88161">MADPGATDGGIVVPRIADLLRTSDDLEKIPALKAEFTRKKGDIDARLREGLKEQLEATQGGMNTLSEGQKLVGQIRDEMKSIHDLCEQAQAIRKDFPQIDYLAKVNRNFEAARAMQAGLASFQDELAEVQRLLSDDEMDLEEQPNLLAAHMKLTKLRDFRDEAMDQISRSKDSSLENTLLDWFKDLDDVIEQFDDHIGTICMNLIPLVQRDSPGVVVRLAIVIASEEKNDAKVQALKEAQRDHQDLVSKFTSFTIGPKTIRGYKEKFLQSIVLYGQTQFEETKAEFEDNPEKLDKHLKWFFNDLFACKQGMQTLFPKKWKIYQTWTNAYHKLMHDFLMSYINSDSTPPAMILAIIHYIEKYYKSMRKLGVDQASLKPHVIDNKEGDLVREWRNLIIKALTEWIDRMYLTDRNAFLSRAPESLDQDGNGQFRTKTLPDMWRMLREQTLAAGDSQREDVVEGVITAMFSALKNRQQQWTTLIDDEVSKFKNFTPELTEGLNALQDWLIAISNDQIACIDDGAAANASSEDLSVAQLGYLTRFKNDYTPFVSQKYLVDTSADLEALRDGYVDLSTHSLSCFVSLIFSVDFRPVLPDLFIPSKWYNEYAVKRIISTFEDYVNDYSSVLHPSLLEIFVEELSDELLIRYLSSIRNKTVKFRRTDPFAEKFREDILTAFEFFGRYPGSFNETIKPKWKVVDYLVRLLEADKANVVDVYQDFKMDFWDLQLSWVESVLRSRDDFERSMLNAVKSRAAEVSVERGGETIMGKVK</sequence>
<name>A0A0G2F266_PHACM</name>
<keyword evidence="2" id="KW-0813">Transport</keyword>
<dbReference type="AlphaFoldDB" id="A0A0G2F266"/>
<evidence type="ECO:0000256" key="2">
    <source>
        <dbReference type="ARBA" id="ARBA00022448"/>
    </source>
</evidence>
<dbReference type="EMBL" id="LCWF01000007">
    <property type="protein sequence ID" value="KKY28882.1"/>
    <property type="molecule type" value="Genomic_DNA"/>
</dbReference>
<organism evidence="4 5">
    <name type="scientific">Phaeomoniella chlamydospora</name>
    <name type="common">Phaeoacremonium chlamydosporum</name>
    <dbReference type="NCBI Taxonomy" id="158046"/>
    <lineage>
        <taxon>Eukaryota</taxon>
        <taxon>Fungi</taxon>
        <taxon>Dikarya</taxon>
        <taxon>Ascomycota</taxon>
        <taxon>Pezizomycotina</taxon>
        <taxon>Eurotiomycetes</taxon>
        <taxon>Chaetothyriomycetidae</taxon>
        <taxon>Phaeomoniellales</taxon>
        <taxon>Phaeomoniellaceae</taxon>
        <taxon>Phaeomoniella</taxon>
    </lineage>
</organism>
<evidence type="ECO:0000313" key="4">
    <source>
        <dbReference type="EMBL" id="KKY28882.1"/>
    </source>
</evidence>
<reference evidence="4 5" key="1">
    <citation type="submission" date="2015-05" db="EMBL/GenBank/DDBJ databases">
        <title>Distinctive expansion of gene families associated with plant cell wall degradation and secondary metabolism in the genomes of grapevine trunk pathogens.</title>
        <authorList>
            <person name="Lawrence D.P."/>
            <person name="Travadon R."/>
            <person name="Rolshausen P.E."/>
            <person name="Baumgartner K."/>
        </authorList>
    </citation>
    <scope>NUCLEOTIDE SEQUENCE [LARGE SCALE GENOMIC DNA]</scope>
    <source>
        <strain evidence="4">UCRPC4</strain>
    </source>
</reference>
<dbReference type="PANTHER" id="PTHR21292:SF1">
    <property type="entry name" value="EXOCYST COMPLEX COMPONENT 3"/>
    <property type="match status" value="1"/>
</dbReference>
<gene>
    <name evidence="4" type="ORF">UCRPC4_g00306</name>
</gene>
<dbReference type="FunFam" id="1.10.357.70:FF:000005">
    <property type="entry name" value="Exocyst complex component Sec6"/>
    <property type="match status" value="1"/>
</dbReference>
<dbReference type="Gene3D" id="1.10.357.70">
    <property type="entry name" value="Exocyst complex component Sec6, C-terminal domain"/>
    <property type="match status" value="1"/>
</dbReference>
<proteinExistence type="inferred from homology"/>
<accession>A0A0G2F266</accession>